<dbReference type="Gene3D" id="6.10.250.240">
    <property type="match status" value="1"/>
</dbReference>
<protein>
    <recommendedName>
        <fullName evidence="7">Recombination protein RecR</fullName>
    </recommendedName>
</protein>
<dbReference type="PROSITE" id="PS50880">
    <property type="entry name" value="TOPRIM"/>
    <property type="match status" value="1"/>
</dbReference>
<evidence type="ECO:0000259" key="8">
    <source>
        <dbReference type="PROSITE" id="PS50880"/>
    </source>
</evidence>
<evidence type="ECO:0000256" key="4">
    <source>
        <dbReference type="ARBA" id="ARBA00022833"/>
    </source>
</evidence>
<dbReference type="GO" id="GO:0003677">
    <property type="term" value="F:DNA binding"/>
    <property type="evidence" value="ECO:0007669"/>
    <property type="project" value="UniProtKB-UniRule"/>
</dbReference>
<sequence length="199" mass="22041">MTHYPKPMSRLIKELAKLPGIGPKTAQRLAFHLFAMPRDEVVGLATAMVEAKESLKYCDVCGHLTDESPCQVCQDSTRDRHLLCVVEEPKDVIALEKTREFKGVYHVLHGALSPLEGIGPEELTIAQLMQRLQTREINEVILACDPDMEGEATALYLAKIIKPLGIKVTRLARGLPIGGDLEYIDEVTLGKAIEGRQEL</sequence>
<evidence type="ECO:0000256" key="1">
    <source>
        <dbReference type="ARBA" id="ARBA00022723"/>
    </source>
</evidence>
<keyword evidence="4 7" id="KW-0862">Zinc</keyword>
<dbReference type="Proteomes" id="UP000657177">
    <property type="component" value="Unassembled WGS sequence"/>
</dbReference>
<organism evidence="9 10">
    <name type="scientific">Capillibacterium thermochitinicola</name>
    <dbReference type="NCBI Taxonomy" id="2699427"/>
    <lineage>
        <taxon>Bacteria</taxon>
        <taxon>Bacillati</taxon>
        <taxon>Bacillota</taxon>
        <taxon>Capillibacterium</taxon>
    </lineage>
</organism>
<comment type="function">
    <text evidence="7">May play a role in DNA repair. It seems to be involved in an RecBC-independent recombinational process of DNA repair. It may act with RecF and RecO.</text>
</comment>
<dbReference type="Pfam" id="PF02132">
    <property type="entry name" value="RecR_ZnF"/>
    <property type="match status" value="1"/>
</dbReference>
<dbReference type="GO" id="GO:0008270">
    <property type="term" value="F:zinc ion binding"/>
    <property type="evidence" value="ECO:0007669"/>
    <property type="project" value="UniProtKB-KW"/>
</dbReference>
<dbReference type="SMART" id="SM00493">
    <property type="entry name" value="TOPRIM"/>
    <property type="match status" value="1"/>
</dbReference>
<dbReference type="RefSeq" id="WP_181338720.1">
    <property type="nucleotide sequence ID" value="NZ_JAAKDE010000003.1"/>
</dbReference>
<gene>
    <name evidence="7 9" type="primary">recR</name>
    <name evidence="9" type="ORF">G5B42_01700</name>
</gene>
<dbReference type="PANTHER" id="PTHR30446">
    <property type="entry name" value="RECOMBINATION PROTEIN RECR"/>
    <property type="match status" value="1"/>
</dbReference>
<comment type="similarity">
    <text evidence="7">Belongs to the RecR family.</text>
</comment>
<dbReference type="CDD" id="cd01025">
    <property type="entry name" value="TOPRIM_recR"/>
    <property type="match status" value="1"/>
</dbReference>
<dbReference type="InterPro" id="IPR006171">
    <property type="entry name" value="TOPRIM_dom"/>
</dbReference>
<keyword evidence="10" id="KW-1185">Reference proteome</keyword>
<dbReference type="PANTHER" id="PTHR30446:SF0">
    <property type="entry name" value="RECOMBINATION PROTEIN RECR"/>
    <property type="match status" value="1"/>
</dbReference>
<dbReference type="SUPFAM" id="SSF111304">
    <property type="entry name" value="Recombination protein RecR"/>
    <property type="match status" value="1"/>
</dbReference>
<keyword evidence="2 7" id="KW-0227">DNA damage</keyword>
<evidence type="ECO:0000256" key="6">
    <source>
        <dbReference type="ARBA" id="ARBA00023204"/>
    </source>
</evidence>
<keyword evidence="3 7" id="KW-0863">Zinc-finger</keyword>
<reference evidence="9" key="1">
    <citation type="submission" date="2020-06" db="EMBL/GenBank/DDBJ databases">
        <title>Novel chitinolytic bacterium.</title>
        <authorList>
            <person name="Ungkulpasvich U."/>
            <person name="Kosugi A."/>
            <person name="Uke A."/>
        </authorList>
    </citation>
    <scope>NUCLEOTIDE SEQUENCE</scope>
    <source>
        <strain evidence="9">UUS1-1</strain>
    </source>
</reference>
<dbReference type="Gene3D" id="3.30.60.80">
    <property type="match status" value="1"/>
</dbReference>
<evidence type="ECO:0000256" key="5">
    <source>
        <dbReference type="ARBA" id="ARBA00023172"/>
    </source>
</evidence>
<evidence type="ECO:0000256" key="3">
    <source>
        <dbReference type="ARBA" id="ARBA00022771"/>
    </source>
</evidence>
<dbReference type="AlphaFoldDB" id="A0A8J6HYN5"/>
<dbReference type="InterPro" id="IPR034137">
    <property type="entry name" value="TOPRIM_RecR"/>
</dbReference>
<keyword evidence="6 7" id="KW-0234">DNA repair</keyword>
<proteinExistence type="inferred from homology"/>
<dbReference type="Pfam" id="PF21176">
    <property type="entry name" value="RecR_HhH"/>
    <property type="match status" value="1"/>
</dbReference>
<dbReference type="InterPro" id="IPR023627">
    <property type="entry name" value="Rcmb_RecR"/>
</dbReference>
<evidence type="ECO:0000256" key="7">
    <source>
        <dbReference type="HAMAP-Rule" id="MF_00017"/>
    </source>
</evidence>
<dbReference type="Gene3D" id="3.40.1360.10">
    <property type="match status" value="1"/>
</dbReference>
<dbReference type="Pfam" id="PF13662">
    <property type="entry name" value="Toprim_4"/>
    <property type="match status" value="1"/>
</dbReference>
<dbReference type="InterPro" id="IPR000093">
    <property type="entry name" value="DNA_Rcmb_RecR"/>
</dbReference>
<dbReference type="GO" id="GO:0006310">
    <property type="term" value="P:DNA recombination"/>
    <property type="evidence" value="ECO:0007669"/>
    <property type="project" value="UniProtKB-UniRule"/>
</dbReference>
<keyword evidence="5 7" id="KW-0233">DNA recombination</keyword>
<keyword evidence="1 7" id="KW-0479">Metal-binding</keyword>
<feature type="domain" description="Toprim" evidence="8">
    <location>
        <begin position="81"/>
        <end position="176"/>
    </location>
</feature>
<dbReference type="InterPro" id="IPR003583">
    <property type="entry name" value="Hlx-hairpin-Hlx_DNA-bd_motif"/>
</dbReference>
<dbReference type="Gene3D" id="1.10.8.420">
    <property type="entry name" value="RecR Domain 1"/>
    <property type="match status" value="1"/>
</dbReference>
<dbReference type="GO" id="GO:0006281">
    <property type="term" value="P:DNA repair"/>
    <property type="evidence" value="ECO:0007669"/>
    <property type="project" value="UniProtKB-UniRule"/>
</dbReference>
<evidence type="ECO:0000313" key="9">
    <source>
        <dbReference type="EMBL" id="MBA2132266.1"/>
    </source>
</evidence>
<dbReference type="Pfam" id="PF21175">
    <property type="entry name" value="RecR_C"/>
    <property type="match status" value="1"/>
</dbReference>
<evidence type="ECO:0000313" key="10">
    <source>
        <dbReference type="Proteomes" id="UP000657177"/>
    </source>
</evidence>
<dbReference type="NCBIfam" id="TIGR00615">
    <property type="entry name" value="recR"/>
    <property type="match status" value="1"/>
</dbReference>
<dbReference type="HAMAP" id="MF_00017">
    <property type="entry name" value="RecR"/>
    <property type="match status" value="1"/>
</dbReference>
<dbReference type="EMBL" id="JAAKDE010000003">
    <property type="protein sequence ID" value="MBA2132266.1"/>
    <property type="molecule type" value="Genomic_DNA"/>
</dbReference>
<evidence type="ECO:0000256" key="2">
    <source>
        <dbReference type="ARBA" id="ARBA00022763"/>
    </source>
</evidence>
<accession>A0A8J6HYN5</accession>
<comment type="caution">
    <text evidence="9">The sequence shown here is derived from an EMBL/GenBank/DDBJ whole genome shotgun (WGS) entry which is preliminary data.</text>
</comment>
<dbReference type="PROSITE" id="PS01300">
    <property type="entry name" value="RECR"/>
    <property type="match status" value="1"/>
</dbReference>
<feature type="zinc finger region" description="C4-type" evidence="7">
    <location>
        <begin position="58"/>
        <end position="73"/>
    </location>
</feature>
<dbReference type="InterPro" id="IPR015967">
    <property type="entry name" value="Rcmb_RecR_Znf"/>
</dbReference>
<dbReference type="SMART" id="SM00278">
    <property type="entry name" value="HhH1"/>
    <property type="match status" value="1"/>
</dbReference>
<name>A0A8J6HYN5_9FIRM</name>